<reference evidence="8" key="1">
    <citation type="journal article" date="2020" name="PLoS Negl. Trop. Dis.">
        <title>High-quality nuclear genome for Sarcoptes scabiei-A critical resource for a neglected parasite.</title>
        <authorList>
            <person name="Korhonen P.K."/>
            <person name="Gasser R.B."/>
            <person name="Ma G."/>
            <person name="Wang T."/>
            <person name="Stroehlein A.J."/>
            <person name="Young N.D."/>
            <person name="Ang C.S."/>
            <person name="Fernando D.D."/>
            <person name="Lu H.C."/>
            <person name="Taylor S."/>
            <person name="Reynolds S.L."/>
            <person name="Mofiz E."/>
            <person name="Najaraj S.H."/>
            <person name="Gowda H."/>
            <person name="Madugundu A."/>
            <person name="Renuse S."/>
            <person name="Holt D."/>
            <person name="Pandey A."/>
            <person name="Papenfuss A.T."/>
            <person name="Fischer K."/>
        </authorList>
    </citation>
    <scope>NUCLEOTIDE SEQUENCE [LARGE SCALE GENOMIC DNA]</scope>
</reference>
<keyword evidence="5" id="KW-0479">Metal-binding</keyword>
<keyword evidence="4" id="KW-0732">Signal</keyword>
<dbReference type="PROSITE" id="PS50292">
    <property type="entry name" value="PEROXIDASE_3"/>
    <property type="match status" value="1"/>
</dbReference>
<evidence type="ECO:0000256" key="3">
    <source>
        <dbReference type="ARBA" id="ARBA00022559"/>
    </source>
</evidence>
<dbReference type="InterPro" id="IPR019791">
    <property type="entry name" value="Haem_peroxidase_animal"/>
</dbReference>
<evidence type="ECO:0000313" key="7">
    <source>
        <dbReference type="EnsemblMetazoa" id="KAF7495287.1"/>
    </source>
</evidence>
<dbReference type="GO" id="GO:0006979">
    <property type="term" value="P:response to oxidative stress"/>
    <property type="evidence" value="ECO:0007669"/>
    <property type="project" value="InterPro"/>
</dbReference>
<gene>
    <name evidence="6" type="ORF">SSS_6347</name>
</gene>
<dbReference type="Gene3D" id="1.10.640.10">
    <property type="entry name" value="Haem peroxidase domain superfamily, animal type"/>
    <property type="match status" value="1"/>
</dbReference>
<reference evidence="7" key="3">
    <citation type="submission" date="2022-06" db="UniProtKB">
        <authorList>
            <consortium name="EnsemblMetazoa"/>
        </authorList>
    </citation>
    <scope>IDENTIFICATION</scope>
</reference>
<reference evidence="6" key="2">
    <citation type="submission" date="2020-01" db="EMBL/GenBank/DDBJ databases">
        <authorList>
            <person name="Korhonen P.K.K."/>
            <person name="Guangxu M.G."/>
            <person name="Wang T.W."/>
            <person name="Stroehlein A.J.S."/>
            <person name="Young N.D."/>
            <person name="Ang C.-S.A."/>
            <person name="Fernando D.W.F."/>
            <person name="Lu H.L."/>
            <person name="Taylor S.T."/>
            <person name="Ehtesham M.E.M."/>
            <person name="Najaraj S.H.N."/>
            <person name="Harsha G.H.G."/>
            <person name="Madugundu A.M."/>
            <person name="Renuse S.R."/>
            <person name="Holt D.H."/>
            <person name="Pandey A.P."/>
            <person name="Papenfuss A.P."/>
            <person name="Gasser R.B.G."/>
            <person name="Fischer K.F."/>
        </authorList>
    </citation>
    <scope>NUCLEOTIDE SEQUENCE</scope>
    <source>
        <strain evidence="6">SSS_KF_BRIS2020</strain>
    </source>
</reference>
<evidence type="ECO:0000256" key="5">
    <source>
        <dbReference type="PIRSR" id="PIRSR619791-2"/>
    </source>
</evidence>
<organism evidence="6">
    <name type="scientific">Sarcoptes scabiei</name>
    <name type="common">Itch mite</name>
    <name type="synonym">Acarus scabiei</name>
    <dbReference type="NCBI Taxonomy" id="52283"/>
    <lineage>
        <taxon>Eukaryota</taxon>
        <taxon>Metazoa</taxon>
        <taxon>Ecdysozoa</taxon>
        <taxon>Arthropoda</taxon>
        <taxon>Chelicerata</taxon>
        <taxon>Arachnida</taxon>
        <taxon>Acari</taxon>
        <taxon>Acariformes</taxon>
        <taxon>Sarcoptiformes</taxon>
        <taxon>Astigmata</taxon>
        <taxon>Psoroptidia</taxon>
        <taxon>Sarcoptoidea</taxon>
        <taxon>Sarcoptidae</taxon>
        <taxon>Sarcoptinae</taxon>
        <taxon>Sarcoptes</taxon>
    </lineage>
</organism>
<evidence type="ECO:0000256" key="1">
    <source>
        <dbReference type="ARBA" id="ARBA00004613"/>
    </source>
</evidence>
<keyword evidence="5" id="KW-0349">Heme</keyword>
<accession>A0A834RER9</accession>
<sequence>MSPRSSSWSSNYQINSTAMKTSSSSSKSTTISYRLFSKMNTIIVLFGSILLATLVHAFSSHTSQIGLTIPSSEQLVYTSVIPAKLDLHTPLISGVSIGRYHAKREYSPELARIYSRYLSNDMTLGALCPNGIAHDGTSITKDDIDEAIVFASQQIQLYENANQQYLSIDPRGLNFSAYIFGALLQARFNEFITQYLTSRKCINKYNTAAILPTIQIPKNTNLNQEYCNIDKSESNDIQCDPNYKYRLMNGRCNNLAFPNWGSSFHCHRRLLPPDYSDGINQPRVAVTGQPLPSPRLISQFLLPDILIPDPNLSGMNMAWGQFMVHDAYRTIQNLGLAINCCLIPNATVHPECVPITNFPQDEATQAFNNQQCLNTVRSIACNTCSLGPRDQINVATQVLDLSNLYGGNLIDDSLTLRKFQFGLMRGSIDLMGNDTLPIRRLPKEQDTLDLTPCNEPLSNPQLTCYHTGDGIRGNQQPGINSIHIMMRRRHNQHAKALAIVNPHWDDEILFQEARRILVAESHKIHFDEYMPSILGEKLMKYFDLEVASDGYTKYDPTIDPSTIQAVGTASLRMGHSQVFSVFNVLNKNSPSYSFLLRNKFFEMSDIWAGNVNGILRGLVEEPDNIPDPFIVSDVKNFLFFNPRNPQIVDLASININRAREHGVPSYVYFLEYCTGYQINDWNDLARFIPEHRIKELQSVYSDFRDVDLFVGGLSETKAFGSILGPTFGCLNGIQFHHWKFGDRFYFEHGGEAGSFNIEQLNNIRQVSSLANIMCKTTDMDAVQLNPMFRASEANPKVICSTMPEINYELWREYGPMKK</sequence>
<dbReference type="GO" id="GO:0020037">
    <property type="term" value="F:heme binding"/>
    <property type="evidence" value="ECO:0007669"/>
    <property type="project" value="InterPro"/>
</dbReference>
<dbReference type="OrthoDB" id="6479949at2759"/>
<dbReference type="EnsemblMetazoa" id="SSS_6347s_mrna">
    <property type="protein sequence ID" value="KAF7495287.1"/>
    <property type="gene ID" value="SSS_6347"/>
</dbReference>
<evidence type="ECO:0000313" key="6">
    <source>
        <dbReference type="EMBL" id="KAF7495287.1"/>
    </source>
</evidence>
<keyword evidence="3 6" id="KW-0560">Oxidoreductase</keyword>
<proteinExistence type="predicted"/>
<dbReference type="InterPro" id="IPR010255">
    <property type="entry name" value="Haem_peroxidase_sf"/>
</dbReference>
<evidence type="ECO:0000256" key="4">
    <source>
        <dbReference type="ARBA" id="ARBA00022729"/>
    </source>
</evidence>
<keyword evidence="8" id="KW-1185">Reference proteome</keyword>
<keyword evidence="3 6" id="KW-0575">Peroxidase</keyword>
<dbReference type="GO" id="GO:0005576">
    <property type="term" value="C:extracellular region"/>
    <property type="evidence" value="ECO:0007669"/>
    <property type="project" value="UniProtKB-SubCell"/>
</dbReference>
<dbReference type="Proteomes" id="UP000070412">
    <property type="component" value="Unassembled WGS sequence"/>
</dbReference>
<evidence type="ECO:0000256" key="2">
    <source>
        <dbReference type="ARBA" id="ARBA00022525"/>
    </source>
</evidence>
<dbReference type="AlphaFoldDB" id="A0A834RER9"/>
<dbReference type="Pfam" id="PF03098">
    <property type="entry name" value="An_peroxidase"/>
    <property type="match status" value="1"/>
</dbReference>
<dbReference type="PANTHER" id="PTHR11475">
    <property type="entry name" value="OXIDASE/PEROXIDASE"/>
    <property type="match status" value="1"/>
</dbReference>
<protein>
    <submittedName>
        <fullName evidence="6">Peroxidase</fullName>
    </submittedName>
</protein>
<keyword evidence="5" id="KW-0408">Iron</keyword>
<dbReference type="InterPro" id="IPR037120">
    <property type="entry name" value="Haem_peroxidase_sf_animal"/>
</dbReference>
<feature type="binding site" description="axial binding residue" evidence="5">
    <location>
        <position position="575"/>
    </location>
    <ligand>
        <name>heme b</name>
        <dbReference type="ChEBI" id="CHEBI:60344"/>
    </ligand>
    <ligandPart>
        <name>Fe</name>
        <dbReference type="ChEBI" id="CHEBI:18248"/>
    </ligandPart>
</feature>
<comment type="subcellular location">
    <subcellularLocation>
        <location evidence="1">Secreted</location>
    </subcellularLocation>
</comment>
<dbReference type="GO" id="GO:0004601">
    <property type="term" value="F:peroxidase activity"/>
    <property type="evidence" value="ECO:0007669"/>
    <property type="project" value="UniProtKB-KW"/>
</dbReference>
<dbReference type="EMBL" id="WVUK01000049">
    <property type="protein sequence ID" value="KAF7495287.1"/>
    <property type="molecule type" value="Genomic_DNA"/>
</dbReference>
<keyword evidence="2" id="KW-0964">Secreted</keyword>
<dbReference type="GO" id="GO:0046872">
    <property type="term" value="F:metal ion binding"/>
    <property type="evidence" value="ECO:0007669"/>
    <property type="project" value="UniProtKB-KW"/>
</dbReference>
<dbReference type="PANTHER" id="PTHR11475:SF143">
    <property type="entry name" value="PUTATIVE-RELATED"/>
    <property type="match status" value="1"/>
</dbReference>
<evidence type="ECO:0000313" key="8">
    <source>
        <dbReference type="Proteomes" id="UP000070412"/>
    </source>
</evidence>
<dbReference type="PRINTS" id="PR00457">
    <property type="entry name" value="ANPEROXIDASE"/>
</dbReference>
<dbReference type="SUPFAM" id="SSF48113">
    <property type="entry name" value="Heme-dependent peroxidases"/>
    <property type="match status" value="1"/>
</dbReference>
<name>A0A834RER9_SARSC</name>
<dbReference type="FunFam" id="1.10.640.10:FF:000003">
    <property type="entry name" value="chorion peroxidase"/>
    <property type="match status" value="1"/>
</dbReference>